<evidence type="ECO:0000256" key="11">
    <source>
        <dbReference type="ARBA" id="ARBA00023136"/>
    </source>
</evidence>
<keyword evidence="5" id="KW-0812">Transmembrane</keyword>
<name>A0ABU4I112_9ACTN</name>
<dbReference type="RefSeq" id="WP_327019414.1">
    <property type="nucleotide sequence ID" value="NZ_JAWSTH010000200.1"/>
</dbReference>
<evidence type="ECO:0000256" key="15">
    <source>
        <dbReference type="ARBA" id="ARBA00023180"/>
    </source>
</evidence>
<keyword evidence="9" id="KW-0067">ATP-binding</keyword>
<evidence type="ECO:0000256" key="1">
    <source>
        <dbReference type="ARBA" id="ARBA00004251"/>
    </source>
</evidence>
<feature type="region of interest" description="Disordered" evidence="16">
    <location>
        <begin position="148"/>
        <end position="199"/>
    </location>
</feature>
<dbReference type="Pfam" id="PF12810">
    <property type="entry name" value="ALK_LTK_GRD"/>
    <property type="match status" value="1"/>
</dbReference>
<keyword evidence="10" id="KW-1133">Transmembrane helix</keyword>
<protein>
    <recommendedName>
        <fullName evidence="2">receptor protein-tyrosine kinase</fullName>
        <ecNumber evidence="2">2.7.10.1</ecNumber>
    </recommendedName>
</protein>
<keyword evidence="20" id="KW-1185">Reference proteome</keyword>
<evidence type="ECO:0000256" key="16">
    <source>
        <dbReference type="SAM" id="MobiDB-lite"/>
    </source>
</evidence>
<evidence type="ECO:0000256" key="6">
    <source>
        <dbReference type="ARBA" id="ARBA00022729"/>
    </source>
</evidence>
<evidence type="ECO:0000256" key="13">
    <source>
        <dbReference type="ARBA" id="ARBA00023157"/>
    </source>
</evidence>
<dbReference type="EC" id="2.7.10.1" evidence="2"/>
<dbReference type="EMBL" id="JAWSTH010000200">
    <property type="protein sequence ID" value="MDW5598859.1"/>
    <property type="molecule type" value="Genomic_DNA"/>
</dbReference>
<sequence>MPRIRRSIAALAAVAATGAAAAPAVAAPVQQVFAYSGGVQPWTVPDGVTQATFMLQGAGGGIGTPGNPQVAGGFGAIVRATLPVSPGQVYAITVGGRGVSGPAGGFNGGGDAGAGAGAPTAGSGGGATDLRLSGAPLTGRLLVAAGGGGGGSTGDNSGIHGSGGIGGAAEADGSGGGAPGTGPLGGGGGFSLTGAGGTA</sequence>
<evidence type="ECO:0000256" key="12">
    <source>
        <dbReference type="ARBA" id="ARBA00023137"/>
    </source>
</evidence>
<keyword evidence="3" id="KW-1003">Cell membrane</keyword>
<evidence type="ECO:0000256" key="9">
    <source>
        <dbReference type="ARBA" id="ARBA00022840"/>
    </source>
</evidence>
<keyword evidence="6 17" id="KW-0732">Signal</keyword>
<evidence type="ECO:0000256" key="7">
    <source>
        <dbReference type="ARBA" id="ARBA00022741"/>
    </source>
</evidence>
<evidence type="ECO:0000256" key="17">
    <source>
        <dbReference type="SAM" id="SignalP"/>
    </source>
</evidence>
<evidence type="ECO:0000313" key="19">
    <source>
        <dbReference type="EMBL" id="MDW5598859.1"/>
    </source>
</evidence>
<dbReference type="InterPro" id="IPR055163">
    <property type="entry name" value="ALK/LTK-like_GRD"/>
</dbReference>
<keyword evidence="4" id="KW-0808">Transferase</keyword>
<keyword evidence="15" id="KW-0325">Glycoprotein</keyword>
<keyword evidence="11" id="KW-0472">Membrane</keyword>
<reference evidence="20" key="1">
    <citation type="submission" date="2023-07" db="EMBL/GenBank/DDBJ databases">
        <title>Conexibacter stalactiti sp. nov., isolated from stalactites in a lava cave and emended description of the genus Conexibacter.</title>
        <authorList>
            <person name="Lee S.D."/>
        </authorList>
    </citation>
    <scope>NUCLEOTIDE SEQUENCE [LARGE SCALE GENOMIC DNA]</scope>
    <source>
        <strain evidence="20">KCTC 39840</strain>
    </source>
</reference>
<dbReference type="InterPro" id="IPR006311">
    <property type="entry name" value="TAT_signal"/>
</dbReference>
<evidence type="ECO:0000256" key="10">
    <source>
        <dbReference type="ARBA" id="ARBA00022989"/>
    </source>
</evidence>
<feature type="compositionally biased region" description="Gly residues" evidence="16">
    <location>
        <begin position="160"/>
        <end position="199"/>
    </location>
</feature>
<keyword evidence="7" id="KW-0547">Nucleotide-binding</keyword>
<keyword evidence="12" id="KW-0829">Tyrosine-protein kinase</keyword>
<dbReference type="Proteomes" id="UP001284601">
    <property type="component" value="Unassembled WGS sequence"/>
</dbReference>
<organism evidence="19 20">
    <name type="scientific">Conexibacter stalactiti</name>
    <dbReference type="NCBI Taxonomy" id="1940611"/>
    <lineage>
        <taxon>Bacteria</taxon>
        <taxon>Bacillati</taxon>
        <taxon>Actinomycetota</taxon>
        <taxon>Thermoleophilia</taxon>
        <taxon>Solirubrobacterales</taxon>
        <taxon>Conexibacteraceae</taxon>
        <taxon>Conexibacter</taxon>
    </lineage>
</organism>
<evidence type="ECO:0000259" key="18">
    <source>
        <dbReference type="Pfam" id="PF12810"/>
    </source>
</evidence>
<feature type="non-terminal residue" evidence="19">
    <location>
        <position position="199"/>
    </location>
</feature>
<accession>A0ABU4I112</accession>
<evidence type="ECO:0000313" key="20">
    <source>
        <dbReference type="Proteomes" id="UP001284601"/>
    </source>
</evidence>
<feature type="domain" description="ALK/LTK-like glycine-rich" evidence="18">
    <location>
        <begin position="53"/>
        <end position="176"/>
    </location>
</feature>
<proteinExistence type="predicted"/>
<evidence type="ECO:0000256" key="8">
    <source>
        <dbReference type="ARBA" id="ARBA00022777"/>
    </source>
</evidence>
<evidence type="ECO:0000256" key="4">
    <source>
        <dbReference type="ARBA" id="ARBA00022679"/>
    </source>
</evidence>
<comment type="caution">
    <text evidence="19">The sequence shown here is derived from an EMBL/GenBank/DDBJ whole genome shotgun (WGS) entry which is preliminary data.</text>
</comment>
<evidence type="ECO:0000256" key="3">
    <source>
        <dbReference type="ARBA" id="ARBA00022475"/>
    </source>
</evidence>
<keyword evidence="13" id="KW-1015">Disulfide bond</keyword>
<gene>
    <name evidence="19" type="ORF">R7226_31160</name>
</gene>
<evidence type="ECO:0000256" key="14">
    <source>
        <dbReference type="ARBA" id="ARBA00023170"/>
    </source>
</evidence>
<keyword evidence="8" id="KW-0418">Kinase</keyword>
<evidence type="ECO:0000256" key="2">
    <source>
        <dbReference type="ARBA" id="ARBA00011902"/>
    </source>
</evidence>
<feature type="signal peptide" evidence="17">
    <location>
        <begin position="1"/>
        <end position="26"/>
    </location>
</feature>
<evidence type="ECO:0000256" key="5">
    <source>
        <dbReference type="ARBA" id="ARBA00022692"/>
    </source>
</evidence>
<keyword evidence="14" id="KW-0675">Receptor</keyword>
<dbReference type="PROSITE" id="PS51318">
    <property type="entry name" value="TAT"/>
    <property type="match status" value="1"/>
</dbReference>
<feature type="chain" id="PRO_5045647107" description="receptor protein-tyrosine kinase" evidence="17">
    <location>
        <begin position="27"/>
        <end position="199"/>
    </location>
</feature>
<comment type="subcellular location">
    <subcellularLocation>
        <location evidence="1">Cell membrane</location>
        <topology evidence="1">Single-pass type I membrane protein</topology>
    </subcellularLocation>
</comment>